<dbReference type="EMBL" id="CAXIEN010000213">
    <property type="protein sequence ID" value="CAL1287110.1"/>
    <property type="molecule type" value="Genomic_DNA"/>
</dbReference>
<evidence type="ECO:0000256" key="9">
    <source>
        <dbReference type="SAM" id="Phobius"/>
    </source>
</evidence>
<keyword evidence="5 9" id="KW-1133">Transmembrane helix</keyword>
<keyword evidence="4 9" id="KW-0812">Transmembrane</keyword>
<name>A0AAV2ASW3_9ARAC</name>
<reference evidence="11 12" key="1">
    <citation type="submission" date="2024-04" db="EMBL/GenBank/DDBJ databases">
        <authorList>
            <person name="Rising A."/>
            <person name="Reimegard J."/>
            <person name="Sonavane S."/>
            <person name="Akerstrom W."/>
            <person name="Nylinder S."/>
            <person name="Hedman E."/>
            <person name="Kallberg Y."/>
        </authorList>
    </citation>
    <scope>NUCLEOTIDE SEQUENCE [LARGE SCALE GENOMIC DNA]</scope>
</reference>
<dbReference type="GO" id="GO:0005783">
    <property type="term" value="C:endoplasmic reticulum"/>
    <property type="evidence" value="ECO:0007669"/>
    <property type="project" value="TreeGrafter"/>
</dbReference>
<evidence type="ECO:0000256" key="5">
    <source>
        <dbReference type="ARBA" id="ARBA00022989"/>
    </source>
</evidence>
<comment type="caution">
    <text evidence="11">The sequence shown here is derived from an EMBL/GenBank/DDBJ whole genome shotgun (WGS) entry which is preliminary data.</text>
</comment>
<dbReference type="Proteomes" id="UP001497382">
    <property type="component" value="Unassembled WGS sequence"/>
</dbReference>
<dbReference type="GO" id="GO:0016020">
    <property type="term" value="C:membrane"/>
    <property type="evidence" value="ECO:0007669"/>
    <property type="project" value="UniProtKB-SubCell"/>
</dbReference>
<evidence type="ECO:0000256" key="1">
    <source>
        <dbReference type="ARBA" id="ARBA00004370"/>
    </source>
</evidence>
<sequence length="370" mass="41251">MAEAGTSGQPNNAVEASIRLEDLFDSSRILVKPKLYKAVFYFPFALFLLLTRLIAVIFAFSILSLLPKTSPKRSVVLKGLCRILGIVIEVDDKYNDENAKLLIANHVSLWDRLAVNAMLPCCSITKDFQIRNTDTLSFWNDSDVPFPREYTTEEIGALQRCIEGSSSRVLHFPECATTNGKIGLLKFHPGIFSVNAPIQPVLIHASFSSYMTVAPSVLGSSAWADVLWPLFLPSTFFKLKILPSMVKLPEESVVDFTRRVQQTMASALNLSPTVYTSSDKKELIKRLQISTASASATRSSISFSSPVSYKQPSGIQRSTHLSSTPFQKLSMNTAADKFGRSPKERMASYHERKQLLLEAARQKYLEKHSM</sequence>
<evidence type="ECO:0000256" key="2">
    <source>
        <dbReference type="ARBA" id="ARBA00008655"/>
    </source>
</evidence>
<keyword evidence="3" id="KW-0808">Transferase</keyword>
<dbReference type="GO" id="GO:0042171">
    <property type="term" value="F:lysophosphatidic acid acyltransferase activity"/>
    <property type="evidence" value="ECO:0007669"/>
    <property type="project" value="TreeGrafter"/>
</dbReference>
<comment type="subcellular location">
    <subcellularLocation>
        <location evidence="1">Membrane</location>
    </subcellularLocation>
</comment>
<proteinExistence type="inferred from homology"/>
<dbReference type="GO" id="GO:0006629">
    <property type="term" value="P:lipid metabolic process"/>
    <property type="evidence" value="ECO:0007669"/>
    <property type="project" value="UniProtKB-KW"/>
</dbReference>
<evidence type="ECO:0000256" key="7">
    <source>
        <dbReference type="ARBA" id="ARBA00023136"/>
    </source>
</evidence>
<dbReference type="PANTHER" id="PTHR23063">
    <property type="entry name" value="PHOSPHOLIPID ACYLTRANSFERASE"/>
    <property type="match status" value="1"/>
</dbReference>
<dbReference type="InterPro" id="IPR002123">
    <property type="entry name" value="Plipid/glycerol_acylTrfase"/>
</dbReference>
<dbReference type="AlphaFoldDB" id="A0AAV2ASW3"/>
<feature type="domain" description="Phospholipid/glycerol acyltransferase" evidence="10">
    <location>
        <begin position="100"/>
        <end position="206"/>
    </location>
</feature>
<evidence type="ECO:0000313" key="12">
    <source>
        <dbReference type="Proteomes" id="UP001497382"/>
    </source>
</evidence>
<keyword evidence="8" id="KW-0012">Acyltransferase</keyword>
<feature type="transmembrane region" description="Helical" evidence="9">
    <location>
        <begin position="40"/>
        <end position="66"/>
    </location>
</feature>
<comment type="similarity">
    <text evidence="2">Belongs to the 1-acyl-sn-glycerol-3-phosphate acyltransferase family.</text>
</comment>
<dbReference type="SUPFAM" id="SSF69593">
    <property type="entry name" value="Glycerol-3-phosphate (1)-acyltransferase"/>
    <property type="match status" value="1"/>
</dbReference>
<evidence type="ECO:0000256" key="8">
    <source>
        <dbReference type="ARBA" id="ARBA00023315"/>
    </source>
</evidence>
<accession>A0AAV2ASW3</accession>
<dbReference type="PANTHER" id="PTHR23063:SF52">
    <property type="entry name" value="LYSOPHOSPHATIDYLCHOLINE ACYLTRANSFERASE"/>
    <property type="match status" value="1"/>
</dbReference>
<keyword evidence="6" id="KW-0443">Lipid metabolism</keyword>
<keyword evidence="7 9" id="KW-0472">Membrane</keyword>
<keyword evidence="12" id="KW-1185">Reference proteome</keyword>
<evidence type="ECO:0000256" key="6">
    <source>
        <dbReference type="ARBA" id="ARBA00023098"/>
    </source>
</evidence>
<evidence type="ECO:0000259" key="10">
    <source>
        <dbReference type="SMART" id="SM00563"/>
    </source>
</evidence>
<protein>
    <recommendedName>
        <fullName evidence="10">Phospholipid/glycerol acyltransferase domain-containing protein</fullName>
    </recommendedName>
</protein>
<organism evidence="11 12">
    <name type="scientific">Larinioides sclopetarius</name>
    <dbReference type="NCBI Taxonomy" id="280406"/>
    <lineage>
        <taxon>Eukaryota</taxon>
        <taxon>Metazoa</taxon>
        <taxon>Ecdysozoa</taxon>
        <taxon>Arthropoda</taxon>
        <taxon>Chelicerata</taxon>
        <taxon>Arachnida</taxon>
        <taxon>Araneae</taxon>
        <taxon>Araneomorphae</taxon>
        <taxon>Entelegynae</taxon>
        <taxon>Araneoidea</taxon>
        <taxon>Araneidae</taxon>
        <taxon>Larinioides</taxon>
    </lineage>
</organism>
<evidence type="ECO:0000313" key="11">
    <source>
        <dbReference type="EMBL" id="CAL1287110.1"/>
    </source>
</evidence>
<evidence type="ECO:0000256" key="4">
    <source>
        <dbReference type="ARBA" id="ARBA00022692"/>
    </source>
</evidence>
<dbReference type="SMART" id="SM00563">
    <property type="entry name" value="PlsC"/>
    <property type="match status" value="1"/>
</dbReference>
<gene>
    <name evidence="11" type="ORF">LARSCL_LOCUS14635</name>
</gene>
<evidence type="ECO:0000256" key="3">
    <source>
        <dbReference type="ARBA" id="ARBA00022679"/>
    </source>
</evidence>